<evidence type="ECO:0000256" key="2">
    <source>
        <dbReference type="ARBA" id="ARBA00022840"/>
    </source>
</evidence>
<dbReference type="GO" id="GO:0015937">
    <property type="term" value="P:coenzyme A biosynthetic process"/>
    <property type="evidence" value="ECO:0007669"/>
    <property type="project" value="InterPro"/>
</dbReference>
<dbReference type="InterPro" id="IPR027417">
    <property type="entry name" value="P-loop_NTPase"/>
</dbReference>
<dbReference type="PANTHER" id="PTHR10695">
    <property type="entry name" value="DEPHOSPHO-COA KINASE-RELATED"/>
    <property type="match status" value="1"/>
</dbReference>
<dbReference type="HAMAP" id="MF_00376">
    <property type="entry name" value="Dephospho_CoA_kinase"/>
    <property type="match status" value="1"/>
</dbReference>
<dbReference type="Proteomes" id="UP000015102">
    <property type="component" value="Unassembled WGS sequence"/>
</dbReference>
<reference evidence="4" key="1">
    <citation type="submission" date="2013-02" db="EMBL/GenBank/DDBJ databases">
        <authorList>
            <person name="Hughes D."/>
        </authorList>
    </citation>
    <scope>NUCLEOTIDE SEQUENCE</scope>
    <source>
        <strain>Durham</strain>
        <strain evidence="4">NC isolate 2 -- Noor lab</strain>
    </source>
</reference>
<dbReference type="PROSITE" id="PS51219">
    <property type="entry name" value="DPCK"/>
    <property type="match status" value="1"/>
</dbReference>
<evidence type="ECO:0000313" key="3">
    <source>
        <dbReference type="EnsemblMetazoa" id="MESCA002768-PA"/>
    </source>
</evidence>
<dbReference type="STRING" id="36166.T1GH78"/>
<dbReference type="PANTHER" id="PTHR10695:SF46">
    <property type="entry name" value="BIFUNCTIONAL COENZYME A SYNTHASE-RELATED"/>
    <property type="match status" value="1"/>
</dbReference>
<dbReference type="EMBL" id="CAQQ02195442">
    <property type="status" value="NOT_ANNOTATED_CDS"/>
    <property type="molecule type" value="Genomic_DNA"/>
</dbReference>
<protein>
    <recommendedName>
        <fullName evidence="5">Dephospho-CoA kinase</fullName>
    </recommendedName>
</protein>
<dbReference type="OMA" id="TQCLQSY"/>
<dbReference type="AlphaFoldDB" id="T1GH78"/>
<dbReference type="Gene3D" id="3.40.50.620">
    <property type="entry name" value="HUPs"/>
    <property type="match status" value="1"/>
</dbReference>
<keyword evidence="1" id="KW-0547">Nucleotide-binding</keyword>
<dbReference type="EnsemblMetazoa" id="MESCA002768-RA">
    <property type="protein sequence ID" value="MESCA002768-PA"/>
    <property type="gene ID" value="MESCA002768"/>
</dbReference>
<dbReference type="SUPFAM" id="SSF52540">
    <property type="entry name" value="P-loop containing nucleoside triphosphate hydrolases"/>
    <property type="match status" value="1"/>
</dbReference>
<reference evidence="3" key="2">
    <citation type="submission" date="2015-06" db="UniProtKB">
        <authorList>
            <consortium name="EnsemblMetazoa"/>
        </authorList>
    </citation>
    <scope>IDENTIFICATION</scope>
</reference>
<sequence length="309" mass="35249">MTNSKKLHELILPVEERIKEVEQFLKEIDPTLKYDIVPISDPFGPTKSDPDMDMIIVSKETERGGQKVNELRKQNGLSELDIFCIEVVESEDCQDEIKECKVSSSNQRIDMLGTRLRPPVKRDNLPNEPYIIGLTGGIGSGKSRLCKRFEAMGAYIIDCDKVAHDIYEPGQVCYQKVIDAFGQDIVDPETSKIDRRKLGPIVFSDPTKLELLNSIKVFILEAAVLLKGGWETEVHEVWSTFVSPKEATRRIMERNNLSQEDAEKRIQSQYDNKTMIERSNIVFSTEWAVEITDKQAAKAWQTIKDELKL</sequence>
<proteinExistence type="inferred from homology"/>
<dbReference type="HOGENOM" id="CLU_027827_0_0_1"/>
<dbReference type="InterPro" id="IPR014729">
    <property type="entry name" value="Rossmann-like_a/b/a_fold"/>
</dbReference>
<dbReference type="Pfam" id="PF01121">
    <property type="entry name" value="CoaE"/>
    <property type="match status" value="2"/>
</dbReference>
<organism evidence="3 4">
    <name type="scientific">Megaselia scalaris</name>
    <name type="common">Humpbacked fly</name>
    <name type="synonym">Phora scalaris</name>
    <dbReference type="NCBI Taxonomy" id="36166"/>
    <lineage>
        <taxon>Eukaryota</taxon>
        <taxon>Metazoa</taxon>
        <taxon>Ecdysozoa</taxon>
        <taxon>Arthropoda</taxon>
        <taxon>Hexapoda</taxon>
        <taxon>Insecta</taxon>
        <taxon>Pterygota</taxon>
        <taxon>Neoptera</taxon>
        <taxon>Endopterygota</taxon>
        <taxon>Diptera</taxon>
        <taxon>Brachycera</taxon>
        <taxon>Muscomorpha</taxon>
        <taxon>Platypezoidea</taxon>
        <taxon>Phoridae</taxon>
        <taxon>Megaseliini</taxon>
        <taxon>Megaselia</taxon>
    </lineage>
</organism>
<dbReference type="CDD" id="cd02022">
    <property type="entry name" value="DPCK"/>
    <property type="match status" value="1"/>
</dbReference>
<evidence type="ECO:0000313" key="4">
    <source>
        <dbReference type="Proteomes" id="UP000015102"/>
    </source>
</evidence>
<evidence type="ECO:0008006" key="5">
    <source>
        <dbReference type="Google" id="ProtNLM"/>
    </source>
</evidence>
<dbReference type="InterPro" id="IPR001977">
    <property type="entry name" value="Depp_CoAkinase"/>
</dbReference>
<evidence type="ECO:0000256" key="1">
    <source>
        <dbReference type="ARBA" id="ARBA00022741"/>
    </source>
</evidence>
<dbReference type="NCBIfam" id="TIGR00152">
    <property type="entry name" value="dephospho-CoA kinase"/>
    <property type="match status" value="1"/>
</dbReference>
<dbReference type="GO" id="GO:0005524">
    <property type="term" value="F:ATP binding"/>
    <property type="evidence" value="ECO:0007669"/>
    <property type="project" value="UniProtKB-KW"/>
</dbReference>
<accession>T1GH78</accession>
<name>T1GH78_MEGSC</name>
<keyword evidence="4" id="KW-1185">Reference proteome</keyword>
<keyword evidence="2" id="KW-0067">ATP-binding</keyword>
<dbReference type="GO" id="GO:0004140">
    <property type="term" value="F:dephospho-CoA kinase activity"/>
    <property type="evidence" value="ECO:0007669"/>
    <property type="project" value="InterPro"/>
</dbReference>
<dbReference type="Gene3D" id="3.40.50.300">
    <property type="entry name" value="P-loop containing nucleotide triphosphate hydrolases"/>
    <property type="match status" value="2"/>
</dbReference>